<keyword evidence="5" id="KW-1185">Reference proteome</keyword>
<dbReference type="CDD" id="cd05716">
    <property type="entry name" value="IgV_pIgR_like"/>
    <property type="match status" value="1"/>
</dbReference>
<dbReference type="GO" id="GO:0005886">
    <property type="term" value="C:plasma membrane"/>
    <property type="evidence" value="ECO:0007669"/>
    <property type="project" value="TreeGrafter"/>
</dbReference>
<proteinExistence type="predicted"/>
<dbReference type="InterPro" id="IPR003599">
    <property type="entry name" value="Ig_sub"/>
</dbReference>
<dbReference type="SMART" id="SM00409">
    <property type="entry name" value="IG"/>
    <property type="match status" value="1"/>
</dbReference>
<accession>A0A8U8BDT4</accession>
<sequence length="206" mass="22357">MRPIKDAPVSLSCSLPTDATVPKPTQLIQGQLHGSVTVLCPSGDTQSDQKRFWCKVGRSSCTPIASSDGFVGRRYQGRIVITPQESSGAFKVLINDLKEEDSGLYLCGTKGLKGQDSPQEVLLQVATGRTGHGGLSPSINTQIIVLFVLNFLLFFFNFSADQSHGCCLAPVTALLSLRPFAAFPKPSDFMDSHTWGAQCWVKDMKF</sequence>
<organism evidence="4 5">
    <name type="scientific">Geospiza parvula</name>
    <name type="common">Small tree-finch</name>
    <name type="synonym">Camarhynchus parvulus</name>
    <dbReference type="NCBI Taxonomy" id="87175"/>
    <lineage>
        <taxon>Eukaryota</taxon>
        <taxon>Metazoa</taxon>
        <taxon>Chordata</taxon>
        <taxon>Craniata</taxon>
        <taxon>Vertebrata</taxon>
        <taxon>Euteleostomi</taxon>
        <taxon>Archelosauria</taxon>
        <taxon>Archosauria</taxon>
        <taxon>Dinosauria</taxon>
        <taxon>Saurischia</taxon>
        <taxon>Theropoda</taxon>
        <taxon>Coelurosauria</taxon>
        <taxon>Aves</taxon>
        <taxon>Neognathae</taxon>
        <taxon>Neoaves</taxon>
        <taxon>Telluraves</taxon>
        <taxon>Australaves</taxon>
        <taxon>Passeriformes</taxon>
        <taxon>Thraupidae</taxon>
        <taxon>Camarhynchus</taxon>
    </lineage>
</organism>
<dbReference type="Gene3D" id="2.60.40.10">
    <property type="entry name" value="Immunoglobulins"/>
    <property type="match status" value="1"/>
</dbReference>
<dbReference type="InterPro" id="IPR007110">
    <property type="entry name" value="Ig-like_dom"/>
</dbReference>
<dbReference type="AlphaFoldDB" id="A0A8U8BDT4"/>
<protein>
    <submittedName>
        <fullName evidence="4">Uncharacterized protein</fullName>
    </submittedName>
</protein>
<dbReference type="Proteomes" id="UP000694382">
    <property type="component" value="Chromosome 26"/>
</dbReference>
<dbReference type="PANTHER" id="PTHR11860">
    <property type="entry name" value="POLYMERIC-IMMUNOGLOBULIN RECEPTOR"/>
    <property type="match status" value="1"/>
</dbReference>
<dbReference type="Ensembl" id="ENSCPVT00000026925.1">
    <property type="protein sequence ID" value="ENSCPVP00000024790.1"/>
    <property type="gene ID" value="ENSCPVG00000017778.1"/>
</dbReference>
<dbReference type="Pfam" id="PF07686">
    <property type="entry name" value="V-set"/>
    <property type="match status" value="1"/>
</dbReference>
<comment type="subcellular location">
    <subcellularLocation>
        <location evidence="1">Membrane</location>
    </subcellularLocation>
</comment>
<evidence type="ECO:0000313" key="4">
    <source>
        <dbReference type="Ensembl" id="ENSCPVP00000024790.1"/>
    </source>
</evidence>
<keyword evidence="2" id="KW-0812">Transmembrane</keyword>
<evidence type="ECO:0000256" key="2">
    <source>
        <dbReference type="ARBA" id="ARBA00022692"/>
    </source>
</evidence>
<evidence type="ECO:0000256" key="1">
    <source>
        <dbReference type="ARBA" id="ARBA00004370"/>
    </source>
</evidence>
<dbReference type="InterPro" id="IPR050671">
    <property type="entry name" value="CD300_family_receptors"/>
</dbReference>
<dbReference type="InterPro" id="IPR013783">
    <property type="entry name" value="Ig-like_fold"/>
</dbReference>
<dbReference type="SUPFAM" id="SSF48726">
    <property type="entry name" value="Immunoglobulin"/>
    <property type="match status" value="1"/>
</dbReference>
<evidence type="ECO:0000313" key="5">
    <source>
        <dbReference type="Proteomes" id="UP000694382"/>
    </source>
</evidence>
<reference evidence="4" key="3">
    <citation type="submission" date="2025-09" db="UniProtKB">
        <authorList>
            <consortium name="Ensembl"/>
        </authorList>
    </citation>
    <scope>IDENTIFICATION</scope>
</reference>
<dbReference type="InterPro" id="IPR036179">
    <property type="entry name" value="Ig-like_dom_sf"/>
</dbReference>
<name>A0A8U8BDT4_GEOPR</name>
<dbReference type="GO" id="GO:0004888">
    <property type="term" value="F:transmembrane signaling receptor activity"/>
    <property type="evidence" value="ECO:0007669"/>
    <property type="project" value="TreeGrafter"/>
</dbReference>
<dbReference type="InterPro" id="IPR013106">
    <property type="entry name" value="Ig_V-set"/>
</dbReference>
<evidence type="ECO:0000256" key="3">
    <source>
        <dbReference type="ARBA" id="ARBA00023136"/>
    </source>
</evidence>
<dbReference type="PANTHER" id="PTHR11860:SF49">
    <property type="entry name" value="HIGH AFFINITY IMMUNOGLOBULIN ALPHA AND IMMUNOGLOBULIN MU FC RECEPTOR"/>
    <property type="match status" value="1"/>
</dbReference>
<reference evidence="4" key="1">
    <citation type="submission" date="2020-02" db="EMBL/GenBank/DDBJ databases">
        <authorList>
            <person name="Enbody D E."/>
            <person name="Pettersson E M."/>
        </authorList>
    </citation>
    <scope>NUCLEOTIDE SEQUENCE [LARGE SCALE GENOMIC DNA]</scope>
</reference>
<keyword evidence="3" id="KW-0472">Membrane</keyword>
<reference evidence="4" key="2">
    <citation type="submission" date="2025-08" db="UniProtKB">
        <authorList>
            <consortium name="Ensembl"/>
        </authorList>
    </citation>
    <scope>IDENTIFICATION</scope>
</reference>
<dbReference type="PROSITE" id="PS50835">
    <property type="entry name" value="IG_LIKE"/>
    <property type="match status" value="1"/>
</dbReference>